<organism evidence="2 3">
    <name type="scientific">Komagataeibacter intermedius AF2</name>
    <dbReference type="NCBI Taxonomy" id="1458464"/>
    <lineage>
        <taxon>Bacteria</taxon>
        <taxon>Pseudomonadati</taxon>
        <taxon>Pseudomonadota</taxon>
        <taxon>Alphaproteobacteria</taxon>
        <taxon>Acetobacterales</taxon>
        <taxon>Acetobacteraceae</taxon>
        <taxon>Komagataeibacter</taxon>
    </lineage>
</organism>
<name>A0A0N0MG04_9PROT</name>
<accession>A0A0N0MG04</accession>
<protein>
    <submittedName>
        <fullName evidence="2">PA-phosphatase</fullName>
    </submittedName>
</protein>
<dbReference type="AlphaFoldDB" id="A0A0N0MG04"/>
<feature type="transmembrane region" description="Helical" evidence="1">
    <location>
        <begin position="122"/>
        <end position="141"/>
    </location>
</feature>
<dbReference type="Gene3D" id="1.20.144.10">
    <property type="entry name" value="Phosphatidic acid phosphatase type 2/haloperoxidase"/>
    <property type="match status" value="1"/>
</dbReference>
<dbReference type="OrthoDB" id="7283157at2"/>
<feature type="transmembrane region" description="Helical" evidence="1">
    <location>
        <begin position="73"/>
        <end position="91"/>
    </location>
</feature>
<keyword evidence="1" id="KW-0812">Transmembrane</keyword>
<evidence type="ECO:0000313" key="2">
    <source>
        <dbReference type="EMBL" id="KPH88183.1"/>
    </source>
</evidence>
<sequence length="190" mass="20802">MMRFITDFADQADILPVVATAACIMGVRGWWRGMWVWCTVIGLALGTMLLLKIAGLYYAWFMHSRVFSPSGHVAAASVTYGGLLVMLLRRVLVRHPVTMLVPLLGVAGVVGYTRWRLQAHTMAEVMVGTCVGCIAGLVLGMKCGPVPRSLWGYMLPCIAGVALLFHGFHLGAEATIRRVFSPEELFPDHL</sequence>
<feature type="transmembrane region" description="Helical" evidence="1">
    <location>
        <begin position="34"/>
        <end position="61"/>
    </location>
</feature>
<gene>
    <name evidence="2" type="ORF">GLUCOINTEAF2_0201778</name>
</gene>
<feature type="transmembrane region" description="Helical" evidence="1">
    <location>
        <begin position="153"/>
        <end position="172"/>
    </location>
</feature>
<dbReference type="Proteomes" id="UP000031553">
    <property type="component" value="Unassembled WGS sequence"/>
</dbReference>
<keyword evidence="1" id="KW-0472">Membrane</keyword>
<dbReference type="SUPFAM" id="SSF48317">
    <property type="entry name" value="Acid phosphatase/Vanadium-dependent haloperoxidase"/>
    <property type="match status" value="1"/>
</dbReference>
<keyword evidence="1" id="KW-1133">Transmembrane helix</keyword>
<dbReference type="InterPro" id="IPR036938">
    <property type="entry name" value="PAP2/HPO_sf"/>
</dbReference>
<dbReference type="EMBL" id="JUFX02000057">
    <property type="protein sequence ID" value="KPH88183.1"/>
    <property type="molecule type" value="Genomic_DNA"/>
</dbReference>
<dbReference type="RefSeq" id="WP_039734410.1">
    <property type="nucleotide sequence ID" value="NZ_JUFX02000057.1"/>
</dbReference>
<comment type="caution">
    <text evidence="2">The sequence shown here is derived from an EMBL/GenBank/DDBJ whole genome shotgun (WGS) entry which is preliminary data.</text>
</comment>
<evidence type="ECO:0000256" key="1">
    <source>
        <dbReference type="SAM" id="Phobius"/>
    </source>
</evidence>
<evidence type="ECO:0000313" key="3">
    <source>
        <dbReference type="Proteomes" id="UP000031553"/>
    </source>
</evidence>
<reference evidence="2 3" key="1">
    <citation type="submission" date="2015-07" db="EMBL/GenBank/DDBJ databases">
        <title>Draft Genome Sequence of Komagataeibacter intermedius Strain AF2, Isolated from Kombucha Tea.</title>
        <authorList>
            <person name="Santos R.A."/>
            <person name="Berretta A.A."/>
            <person name="Barud H.S."/>
            <person name="Ribeiro S.J."/>
            <person name="Gonzalez-Garcia L.N."/>
            <person name="Zucchi T.D."/>
            <person name="Goldman G.H."/>
            <person name="Riano-Pachon D.M."/>
        </authorList>
    </citation>
    <scope>NUCLEOTIDE SEQUENCE [LARGE SCALE GENOMIC DNA]</scope>
    <source>
        <strain evidence="2 3">AF2</strain>
    </source>
</reference>
<proteinExistence type="predicted"/>